<evidence type="ECO:0000313" key="3">
    <source>
        <dbReference type="Proteomes" id="UP000054248"/>
    </source>
</evidence>
<sequence>MAKSSSNRSPSTDKPRKRDRFMDFIRRHTPHFHGPQHHHEHPRVDPTIQYTESPRTSLEEHRNDPIPAAVKAQSGANADTAGLAKTGGDGHPMSS</sequence>
<reference evidence="2 3" key="1">
    <citation type="submission" date="2014-04" db="EMBL/GenBank/DDBJ databases">
        <authorList>
            <consortium name="DOE Joint Genome Institute"/>
            <person name="Kuo A."/>
            <person name="Girlanda M."/>
            <person name="Perotto S."/>
            <person name="Kohler A."/>
            <person name="Nagy L.G."/>
            <person name="Floudas D."/>
            <person name="Copeland A."/>
            <person name="Barry K.W."/>
            <person name="Cichocki N."/>
            <person name="Veneault-Fourrey C."/>
            <person name="LaButti K."/>
            <person name="Lindquist E.A."/>
            <person name="Lipzen A."/>
            <person name="Lundell T."/>
            <person name="Morin E."/>
            <person name="Murat C."/>
            <person name="Sun H."/>
            <person name="Tunlid A."/>
            <person name="Henrissat B."/>
            <person name="Grigoriev I.V."/>
            <person name="Hibbett D.S."/>
            <person name="Martin F."/>
            <person name="Nordberg H.P."/>
            <person name="Cantor M.N."/>
            <person name="Hua S.X."/>
        </authorList>
    </citation>
    <scope>NUCLEOTIDE SEQUENCE [LARGE SCALE GENOMIC DNA]</scope>
    <source>
        <strain evidence="2 3">MUT 4182</strain>
    </source>
</reference>
<dbReference type="EMBL" id="KN823084">
    <property type="protein sequence ID" value="KIO23468.1"/>
    <property type="molecule type" value="Genomic_DNA"/>
</dbReference>
<name>A0A0C3KQ20_9AGAM</name>
<keyword evidence="3" id="KW-1185">Reference proteome</keyword>
<dbReference type="HOGENOM" id="CLU_2374312_0_0_1"/>
<protein>
    <submittedName>
        <fullName evidence="2">Uncharacterized protein</fullName>
    </submittedName>
</protein>
<feature type="region of interest" description="Disordered" evidence="1">
    <location>
        <begin position="1"/>
        <end position="95"/>
    </location>
</feature>
<accession>A0A0C3KQ20</accession>
<evidence type="ECO:0000256" key="1">
    <source>
        <dbReference type="SAM" id="MobiDB-lite"/>
    </source>
</evidence>
<feature type="compositionally biased region" description="Basic and acidic residues" evidence="1">
    <location>
        <begin position="11"/>
        <end position="26"/>
    </location>
</feature>
<feature type="compositionally biased region" description="Polar residues" evidence="1">
    <location>
        <begin position="1"/>
        <end position="10"/>
    </location>
</feature>
<organism evidence="2 3">
    <name type="scientific">Tulasnella calospora MUT 4182</name>
    <dbReference type="NCBI Taxonomy" id="1051891"/>
    <lineage>
        <taxon>Eukaryota</taxon>
        <taxon>Fungi</taxon>
        <taxon>Dikarya</taxon>
        <taxon>Basidiomycota</taxon>
        <taxon>Agaricomycotina</taxon>
        <taxon>Agaricomycetes</taxon>
        <taxon>Cantharellales</taxon>
        <taxon>Tulasnellaceae</taxon>
        <taxon>Tulasnella</taxon>
    </lineage>
</organism>
<reference evidence="3" key="2">
    <citation type="submission" date="2015-01" db="EMBL/GenBank/DDBJ databases">
        <title>Evolutionary Origins and Diversification of the Mycorrhizal Mutualists.</title>
        <authorList>
            <consortium name="DOE Joint Genome Institute"/>
            <consortium name="Mycorrhizal Genomics Consortium"/>
            <person name="Kohler A."/>
            <person name="Kuo A."/>
            <person name="Nagy L.G."/>
            <person name="Floudas D."/>
            <person name="Copeland A."/>
            <person name="Barry K.W."/>
            <person name="Cichocki N."/>
            <person name="Veneault-Fourrey C."/>
            <person name="LaButti K."/>
            <person name="Lindquist E.A."/>
            <person name="Lipzen A."/>
            <person name="Lundell T."/>
            <person name="Morin E."/>
            <person name="Murat C."/>
            <person name="Riley R."/>
            <person name="Ohm R."/>
            <person name="Sun H."/>
            <person name="Tunlid A."/>
            <person name="Henrissat B."/>
            <person name="Grigoriev I.V."/>
            <person name="Hibbett D.S."/>
            <person name="Martin F."/>
        </authorList>
    </citation>
    <scope>NUCLEOTIDE SEQUENCE [LARGE SCALE GENOMIC DNA]</scope>
    <source>
        <strain evidence="3">MUT 4182</strain>
    </source>
</reference>
<feature type="compositionally biased region" description="Basic residues" evidence="1">
    <location>
        <begin position="27"/>
        <end position="41"/>
    </location>
</feature>
<dbReference type="AlphaFoldDB" id="A0A0C3KQ20"/>
<gene>
    <name evidence="2" type="ORF">M407DRAFT_244765</name>
</gene>
<evidence type="ECO:0000313" key="2">
    <source>
        <dbReference type="EMBL" id="KIO23468.1"/>
    </source>
</evidence>
<proteinExistence type="predicted"/>
<dbReference type="Proteomes" id="UP000054248">
    <property type="component" value="Unassembled WGS sequence"/>
</dbReference>
<feature type="compositionally biased region" description="Gly residues" evidence="1">
    <location>
        <begin position="85"/>
        <end position="95"/>
    </location>
</feature>